<dbReference type="RefSeq" id="WP_125182606.1">
    <property type="nucleotide sequence ID" value="NZ_QZMU01000002.1"/>
</dbReference>
<comment type="pathway">
    <text evidence="11">Bacterial outer membrane biogenesis; LPS lipid A biosynthesis.</text>
</comment>
<dbReference type="HAMAP" id="MF_00392">
    <property type="entry name" value="LpxB"/>
    <property type="match status" value="1"/>
</dbReference>
<keyword evidence="8 11" id="KW-0808">Transferase</keyword>
<gene>
    <name evidence="11" type="primary">lpxB</name>
    <name evidence="12" type="ORF">D6C00_14910</name>
</gene>
<sequence length="393" mass="43341">MTTSSDVPAPKPPLRIAMVAGEASGDQLGAGLIHALREQLSGTRELVVEGIGGPEMQAAGCRSLYPMEALSVMGLVEVLRHLPGLLRLRRRLGRQFLAEQPDVFVGIDAPDFNLGLAYRLRRSGIRTVHYVSPSVWAWRGYRVRNIARSVDRMLTLFPFEAEFYRRHSVPVSFVGHPLAERIPMLPDPVAARQLLGLPERGPLVAVLPGSRLGEVQRLAQPFIETMQWCLERDRSLRFIVPCASPKTRELFESILARSGANLPLTLLDGQARPAMTAADAVLLASGTAALEAMLLKRPMVVAYRLAPVTYRLLQRLVRVPYYSLPNLLAGEPLVPEYIQDQATPVNLGQALMNELHNPSRRSQLMQRFRIMHGELQHNADQAAAAAVLEVAGG</sequence>
<evidence type="ECO:0000256" key="5">
    <source>
        <dbReference type="ARBA" id="ARBA00022516"/>
    </source>
</evidence>
<keyword evidence="7 11" id="KW-0328">Glycosyltransferase</keyword>
<dbReference type="CDD" id="cd01635">
    <property type="entry name" value="Glycosyltransferase_GTB-type"/>
    <property type="match status" value="1"/>
</dbReference>
<name>A0A426QEA6_9GAMM</name>
<comment type="caution">
    <text evidence="12">The sequence shown here is derived from an EMBL/GenBank/DDBJ whole genome shotgun (WGS) entry which is preliminary data.</text>
</comment>
<proteinExistence type="inferred from homology"/>
<evidence type="ECO:0000256" key="2">
    <source>
        <dbReference type="ARBA" id="ARBA00007868"/>
    </source>
</evidence>
<evidence type="ECO:0000256" key="10">
    <source>
        <dbReference type="ARBA" id="ARBA00048975"/>
    </source>
</evidence>
<dbReference type="EMBL" id="QZMU01000002">
    <property type="protein sequence ID" value="RRQ20044.1"/>
    <property type="molecule type" value="Genomic_DNA"/>
</dbReference>
<dbReference type="SUPFAM" id="SSF53756">
    <property type="entry name" value="UDP-Glycosyltransferase/glycogen phosphorylase"/>
    <property type="match status" value="1"/>
</dbReference>
<evidence type="ECO:0000256" key="3">
    <source>
        <dbReference type="ARBA" id="ARBA00012687"/>
    </source>
</evidence>
<comment type="function">
    <text evidence="1 11">Condensation of UDP-2,3-diacylglucosamine and 2,3-diacylglucosamine-1-phosphate to form lipid A disaccharide, a precursor of lipid A, a phosphorylated glycolipid that anchors the lipopolysaccharide to the outer membrane of the cell.</text>
</comment>
<evidence type="ECO:0000256" key="7">
    <source>
        <dbReference type="ARBA" id="ARBA00022676"/>
    </source>
</evidence>
<evidence type="ECO:0000256" key="9">
    <source>
        <dbReference type="ARBA" id="ARBA00023098"/>
    </source>
</evidence>
<dbReference type="GO" id="GO:0008915">
    <property type="term" value="F:lipid-A-disaccharide synthase activity"/>
    <property type="evidence" value="ECO:0007669"/>
    <property type="project" value="UniProtKB-UniRule"/>
</dbReference>
<dbReference type="Proteomes" id="UP000287798">
    <property type="component" value="Unassembled WGS sequence"/>
</dbReference>
<dbReference type="NCBIfam" id="TIGR00215">
    <property type="entry name" value="lpxB"/>
    <property type="match status" value="1"/>
</dbReference>
<accession>A0A426QEA6</accession>
<dbReference type="InterPro" id="IPR003835">
    <property type="entry name" value="Glyco_trans_19"/>
</dbReference>
<evidence type="ECO:0000256" key="1">
    <source>
        <dbReference type="ARBA" id="ARBA00002056"/>
    </source>
</evidence>
<dbReference type="AlphaFoldDB" id="A0A426QEA6"/>
<protein>
    <recommendedName>
        <fullName evidence="4 11">Lipid-A-disaccharide synthase</fullName>
        <ecNumber evidence="3 11">2.4.1.182</ecNumber>
    </recommendedName>
</protein>
<comment type="catalytic activity">
    <reaction evidence="10 11">
        <text>a lipid X + a UDP-2-N,3-O-bis[(3R)-3-hydroxyacyl]-alpha-D-glucosamine = a lipid A disaccharide + UDP + H(+)</text>
        <dbReference type="Rhea" id="RHEA:67828"/>
        <dbReference type="ChEBI" id="CHEBI:15378"/>
        <dbReference type="ChEBI" id="CHEBI:58223"/>
        <dbReference type="ChEBI" id="CHEBI:137748"/>
        <dbReference type="ChEBI" id="CHEBI:176338"/>
        <dbReference type="ChEBI" id="CHEBI:176343"/>
        <dbReference type="EC" id="2.4.1.182"/>
    </reaction>
</comment>
<evidence type="ECO:0000256" key="6">
    <source>
        <dbReference type="ARBA" id="ARBA00022556"/>
    </source>
</evidence>
<evidence type="ECO:0000256" key="8">
    <source>
        <dbReference type="ARBA" id="ARBA00022679"/>
    </source>
</evidence>
<dbReference type="Pfam" id="PF02684">
    <property type="entry name" value="LpxB"/>
    <property type="match status" value="1"/>
</dbReference>
<comment type="similarity">
    <text evidence="2 11">Belongs to the LpxB family.</text>
</comment>
<dbReference type="UniPathway" id="UPA00973"/>
<dbReference type="EC" id="2.4.1.182" evidence="3 11"/>
<evidence type="ECO:0000313" key="13">
    <source>
        <dbReference type="Proteomes" id="UP000287798"/>
    </source>
</evidence>
<keyword evidence="5 11" id="KW-0444">Lipid biosynthesis</keyword>
<evidence type="ECO:0000256" key="11">
    <source>
        <dbReference type="HAMAP-Rule" id="MF_00392"/>
    </source>
</evidence>
<dbReference type="GO" id="GO:0005543">
    <property type="term" value="F:phospholipid binding"/>
    <property type="evidence" value="ECO:0007669"/>
    <property type="project" value="TreeGrafter"/>
</dbReference>
<dbReference type="GO" id="GO:0016020">
    <property type="term" value="C:membrane"/>
    <property type="evidence" value="ECO:0007669"/>
    <property type="project" value="GOC"/>
</dbReference>
<dbReference type="GO" id="GO:0009245">
    <property type="term" value="P:lipid A biosynthetic process"/>
    <property type="evidence" value="ECO:0007669"/>
    <property type="project" value="UniProtKB-UniRule"/>
</dbReference>
<dbReference type="PANTHER" id="PTHR30372">
    <property type="entry name" value="LIPID-A-DISACCHARIDE SYNTHASE"/>
    <property type="match status" value="1"/>
</dbReference>
<dbReference type="OrthoDB" id="9801642at2"/>
<dbReference type="PANTHER" id="PTHR30372:SF4">
    <property type="entry name" value="LIPID-A-DISACCHARIDE SYNTHASE, MITOCHONDRIAL-RELATED"/>
    <property type="match status" value="1"/>
</dbReference>
<keyword evidence="13" id="KW-1185">Reference proteome</keyword>
<reference evidence="12 13" key="1">
    <citation type="journal article" date="2010" name="Int. J. Syst. Evol. Microbiol.">
        <title>Thiohalobacter thiocyanaticus gen. nov., sp. nov., a moderately halophilic, sulfur-oxidizing gammaproteobacterium from hypersaline lakes, that utilizes thiocyanate.</title>
        <authorList>
            <person name="Sorokin D.Y."/>
            <person name="Kovaleva O.L."/>
            <person name="Tourova T.P."/>
            <person name="Muyzer G."/>
        </authorList>
    </citation>
    <scope>NUCLEOTIDE SEQUENCE [LARGE SCALE GENOMIC DNA]</scope>
    <source>
        <strain evidence="12 13">Hrh1</strain>
    </source>
</reference>
<keyword evidence="6 11" id="KW-0441">Lipid A biosynthesis</keyword>
<evidence type="ECO:0000313" key="12">
    <source>
        <dbReference type="EMBL" id="RRQ20044.1"/>
    </source>
</evidence>
<evidence type="ECO:0000256" key="4">
    <source>
        <dbReference type="ARBA" id="ARBA00020902"/>
    </source>
</evidence>
<organism evidence="12 13">
    <name type="scientific">Thiohalobacter thiocyanaticus</name>
    <dbReference type="NCBI Taxonomy" id="585455"/>
    <lineage>
        <taxon>Bacteria</taxon>
        <taxon>Pseudomonadati</taxon>
        <taxon>Pseudomonadota</taxon>
        <taxon>Gammaproteobacteria</taxon>
        <taxon>Thiohalobacterales</taxon>
        <taxon>Thiohalobacteraceae</taxon>
        <taxon>Thiohalobacter</taxon>
    </lineage>
</organism>
<keyword evidence="9 11" id="KW-0443">Lipid metabolism</keyword>